<dbReference type="InterPro" id="IPR017597">
    <property type="entry name" value="Pyrv_DH_E1_asu_subgrp-y"/>
</dbReference>
<dbReference type="Gene3D" id="3.40.50.970">
    <property type="match status" value="1"/>
</dbReference>
<protein>
    <recommendedName>
        <fullName evidence="7">Pyruvate dehydrogenase E1 component subunit alpha</fullName>
        <ecNumber evidence="7">1.2.4.1</ecNumber>
    </recommendedName>
</protein>
<name>A0A7R9BVS0_9CRUS</name>
<keyword evidence="4 7" id="KW-0786">Thiamine pyrophosphate</keyword>
<feature type="domain" description="Dehydrogenase E1 component" evidence="8">
    <location>
        <begin position="91"/>
        <end position="383"/>
    </location>
</feature>
<evidence type="ECO:0000313" key="10">
    <source>
        <dbReference type="Proteomes" id="UP000678499"/>
    </source>
</evidence>
<keyword evidence="5 7" id="KW-0670">Pyruvate</keyword>
<evidence type="ECO:0000313" key="9">
    <source>
        <dbReference type="EMBL" id="CAD7280980.1"/>
    </source>
</evidence>
<dbReference type="NCBIfam" id="TIGR03182">
    <property type="entry name" value="PDH_E1_alph_y"/>
    <property type="match status" value="1"/>
</dbReference>
<proteinExistence type="predicted"/>
<reference evidence="9" key="1">
    <citation type="submission" date="2020-11" db="EMBL/GenBank/DDBJ databases">
        <authorList>
            <person name="Tran Van P."/>
        </authorList>
    </citation>
    <scope>NUCLEOTIDE SEQUENCE</scope>
</reference>
<comment type="cofactor">
    <cofactor evidence="1 7">
        <name>thiamine diphosphate</name>
        <dbReference type="ChEBI" id="CHEBI:58937"/>
    </cofactor>
</comment>
<dbReference type="PANTHER" id="PTHR11516">
    <property type="entry name" value="PYRUVATE DEHYDROGENASE E1 COMPONENT, ALPHA SUBUNIT BACTERIAL AND ORGANELLAR"/>
    <property type="match status" value="1"/>
</dbReference>
<evidence type="ECO:0000259" key="8">
    <source>
        <dbReference type="Pfam" id="PF00676"/>
    </source>
</evidence>
<comment type="function">
    <text evidence="7">The pyruvate dehydrogenase complex catalyzes the overall conversion of pyruvate to acetyl-CoA and CO(2).</text>
</comment>
<evidence type="ECO:0000256" key="3">
    <source>
        <dbReference type="ARBA" id="ARBA00023002"/>
    </source>
</evidence>
<gene>
    <name evidence="9" type="ORF">NMOB1V02_LOCUS8635</name>
</gene>
<evidence type="ECO:0000256" key="5">
    <source>
        <dbReference type="ARBA" id="ARBA00023317"/>
    </source>
</evidence>
<accession>A0A7R9BVS0</accession>
<comment type="catalytic activity">
    <reaction evidence="6 7">
        <text>N(6)-[(R)-lipoyl]-L-lysyl-[protein] + pyruvate + H(+) = N(6)-[(R)-S(8)-acetyldihydrolipoyl]-L-lysyl-[protein] + CO2</text>
        <dbReference type="Rhea" id="RHEA:19189"/>
        <dbReference type="Rhea" id="RHEA-COMP:10474"/>
        <dbReference type="Rhea" id="RHEA-COMP:10478"/>
        <dbReference type="ChEBI" id="CHEBI:15361"/>
        <dbReference type="ChEBI" id="CHEBI:15378"/>
        <dbReference type="ChEBI" id="CHEBI:16526"/>
        <dbReference type="ChEBI" id="CHEBI:83099"/>
        <dbReference type="ChEBI" id="CHEBI:83111"/>
        <dbReference type="EC" id="1.2.4.1"/>
    </reaction>
</comment>
<keyword evidence="3 7" id="KW-0560">Oxidoreductase</keyword>
<dbReference type="FunFam" id="3.40.50.970:FF:000013">
    <property type="entry name" value="Pyruvate dehydrogenase E1 component subunit alpha"/>
    <property type="match status" value="1"/>
</dbReference>
<keyword evidence="10" id="KW-1185">Reference proteome</keyword>
<dbReference type="AlphaFoldDB" id="A0A7R9BVS0"/>
<keyword evidence="2" id="KW-0809">Transit peptide</keyword>
<dbReference type="Pfam" id="PF00676">
    <property type="entry name" value="E1_dh"/>
    <property type="match status" value="1"/>
</dbReference>
<dbReference type="InterPro" id="IPR029061">
    <property type="entry name" value="THDP-binding"/>
</dbReference>
<evidence type="ECO:0000256" key="7">
    <source>
        <dbReference type="RuleBase" id="RU361139"/>
    </source>
</evidence>
<evidence type="ECO:0000256" key="4">
    <source>
        <dbReference type="ARBA" id="ARBA00023052"/>
    </source>
</evidence>
<evidence type="ECO:0000256" key="1">
    <source>
        <dbReference type="ARBA" id="ARBA00001964"/>
    </source>
</evidence>
<evidence type="ECO:0000256" key="6">
    <source>
        <dbReference type="ARBA" id="ARBA00051231"/>
    </source>
</evidence>
<dbReference type="CDD" id="cd02000">
    <property type="entry name" value="TPP_E1_PDC_ADC_BCADC"/>
    <property type="match status" value="1"/>
</dbReference>
<dbReference type="Proteomes" id="UP000678499">
    <property type="component" value="Unassembled WGS sequence"/>
</dbReference>
<dbReference type="OrthoDB" id="10256198at2759"/>
<organism evidence="9">
    <name type="scientific">Notodromas monacha</name>
    <dbReference type="NCBI Taxonomy" id="399045"/>
    <lineage>
        <taxon>Eukaryota</taxon>
        <taxon>Metazoa</taxon>
        <taxon>Ecdysozoa</taxon>
        <taxon>Arthropoda</taxon>
        <taxon>Crustacea</taxon>
        <taxon>Oligostraca</taxon>
        <taxon>Ostracoda</taxon>
        <taxon>Podocopa</taxon>
        <taxon>Podocopida</taxon>
        <taxon>Cypridocopina</taxon>
        <taxon>Cypridoidea</taxon>
        <taxon>Cyprididae</taxon>
        <taxon>Notodromas</taxon>
    </lineage>
</organism>
<sequence>MQVQPKKPTNHEGFCCSHQLIIYYIHHTQNMLLSNRMLVKMGQRLAAGASSNCRHASFEISEPFKTYELPDAKMPTKASLTKEQGLQYYKDMQMIRRMETMSSNLYKEKFIRGFLHLYSGQEAIAVGMKAAMEPQDSIITSYREHGWAYVMGVEPVGVLAELTGRALGCSRGKGGSMHMYAPNFYGGHGIVGAQCPLGAGVAFAHKYLEDKGVCLTLYGDGAANQGQLYEAINMAKLWNLPCLFICENNLYGMGTSTDRSAANNEYYTRGHYIPGIQMDGMDVLAVREGTRFAMDICREGKGPIMIEAKAYRYHGHSMSDPGTSYRTREEVQKIRKSRDPINQLKSRMLDSGMASEAEFKGIDKEIKQILEAASKKAKEAPEATDLYGDLYVKNLEGKLKGTTSMDYHDHQNIGKACNLD</sequence>
<dbReference type="SUPFAM" id="SSF52518">
    <property type="entry name" value="Thiamin diphosphate-binding fold (THDP-binding)"/>
    <property type="match status" value="1"/>
</dbReference>
<dbReference type="EC" id="1.2.4.1" evidence="7"/>
<evidence type="ECO:0000256" key="2">
    <source>
        <dbReference type="ARBA" id="ARBA00022946"/>
    </source>
</evidence>
<dbReference type="EMBL" id="OA884564">
    <property type="protein sequence ID" value="CAD7280980.1"/>
    <property type="molecule type" value="Genomic_DNA"/>
</dbReference>
<dbReference type="InterPro" id="IPR050642">
    <property type="entry name" value="PDH_E1_Alpha_Subunit"/>
</dbReference>
<dbReference type="InterPro" id="IPR001017">
    <property type="entry name" value="DH_E1"/>
</dbReference>
<dbReference type="EMBL" id="CAJPEX010002527">
    <property type="protein sequence ID" value="CAG0921132.1"/>
    <property type="molecule type" value="Genomic_DNA"/>
</dbReference>
<dbReference type="PANTHER" id="PTHR11516:SF60">
    <property type="entry name" value="PYRUVATE DEHYDROGENASE E1 COMPONENT SUBUNIT ALPHA"/>
    <property type="match status" value="1"/>
</dbReference>
<dbReference type="GO" id="GO:0004739">
    <property type="term" value="F:pyruvate dehydrogenase (acetyl-transferring) activity"/>
    <property type="evidence" value="ECO:0007669"/>
    <property type="project" value="UniProtKB-UniRule"/>
</dbReference>
<dbReference type="GO" id="GO:0006086">
    <property type="term" value="P:pyruvate decarboxylation to acetyl-CoA"/>
    <property type="evidence" value="ECO:0007669"/>
    <property type="project" value="InterPro"/>
</dbReference>